<dbReference type="Pfam" id="PF13649">
    <property type="entry name" value="Methyltransf_25"/>
    <property type="match status" value="1"/>
</dbReference>
<dbReference type="EMBL" id="VKAC01000014">
    <property type="protein sequence ID" value="TXR52449.1"/>
    <property type="molecule type" value="Genomic_DNA"/>
</dbReference>
<sequence>MRSRPVSDGATPTLTEWLALREGADERARRSATPQLLHHLGLDTTAAPQGRLRVVDVGAGTGANLRHLAPVLSSAQDWLLLDHDPEVLERAEELLDEEPVAARATVTTRLGDLAGVDLRGSADLLTCTALLDVLRADQVDGLVAALAAARVPALMALTVTGEVQLDPPHPADAELARTFDDHQQRDGRLGPLAAGHTVQALARAGFSVLTVPTPWRLGPEEPELVLEWAAGRVEAAVEQDPALAGTGRSWLQQRSREVDRGELHAVVHHVDLAAGPPAGATS</sequence>
<dbReference type="Proteomes" id="UP000321234">
    <property type="component" value="Unassembled WGS sequence"/>
</dbReference>
<gene>
    <name evidence="2" type="ORF">FMM08_19845</name>
</gene>
<keyword evidence="3" id="KW-1185">Reference proteome</keyword>
<dbReference type="OrthoDB" id="7273451at2"/>
<dbReference type="Gene3D" id="3.40.50.150">
    <property type="entry name" value="Vaccinia Virus protein VP39"/>
    <property type="match status" value="1"/>
</dbReference>
<organism evidence="2 3">
    <name type="scientific">Quadrisphaera setariae</name>
    <dbReference type="NCBI Taxonomy" id="2593304"/>
    <lineage>
        <taxon>Bacteria</taxon>
        <taxon>Bacillati</taxon>
        <taxon>Actinomycetota</taxon>
        <taxon>Actinomycetes</taxon>
        <taxon>Kineosporiales</taxon>
        <taxon>Kineosporiaceae</taxon>
        <taxon>Quadrisphaera</taxon>
    </lineage>
</organism>
<protein>
    <submittedName>
        <fullName evidence="2">Class I SAM-dependent methyltransferase</fullName>
    </submittedName>
</protein>
<dbReference type="GO" id="GO:0008168">
    <property type="term" value="F:methyltransferase activity"/>
    <property type="evidence" value="ECO:0007669"/>
    <property type="project" value="UniProtKB-KW"/>
</dbReference>
<accession>A0A5C8Z586</accession>
<comment type="caution">
    <text evidence="2">The sequence shown here is derived from an EMBL/GenBank/DDBJ whole genome shotgun (WGS) entry which is preliminary data.</text>
</comment>
<keyword evidence="2" id="KW-0489">Methyltransferase</keyword>
<reference evidence="2 3" key="1">
    <citation type="submission" date="2019-07" db="EMBL/GenBank/DDBJ databases">
        <title>Quadrisphaera sp. strain DD2A genome sequencing and assembly.</title>
        <authorList>
            <person name="Kim I."/>
        </authorList>
    </citation>
    <scope>NUCLEOTIDE SEQUENCE [LARGE SCALE GENOMIC DNA]</scope>
    <source>
        <strain evidence="2 3">DD2A</strain>
    </source>
</reference>
<evidence type="ECO:0000259" key="1">
    <source>
        <dbReference type="Pfam" id="PF13649"/>
    </source>
</evidence>
<evidence type="ECO:0000313" key="2">
    <source>
        <dbReference type="EMBL" id="TXR52449.1"/>
    </source>
</evidence>
<keyword evidence="2" id="KW-0808">Transferase</keyword>
<dbReference type="AlphaFoldDB" id="A0A5C8Z586"/>
<name>A0A5C8Z586_9ACTN</name>
<dbReference type="SUPFAM" id="SSF53335">
    <property type="entry name" value="S-adenosyl-L-methionine-dependent methyltransferases"/>
    <property type="match status" value="1"/>
</dbReference>
<dbReference type="GO" id="GO:0032259">
    <property type="term" value="P:methylation"/>
    <property type="evidence" value="ECO:0007669"/>
    <property type="project" value="UniProtKB-KW"/>
</dbReference>
<feature type="domain" description="Methyltransferase" evidence="1">
    <location>
        <begin position="54"/>
        <end position="147"/>
    </location>
</feature>
<dbReference type="InterPro" id="IPR029063">
    <property type="entry name" value="SAM-dependent_MTases_sf"/>
</dbReference>
<evidence type="ECO:0000313" key="3">
    <source>
        <dbReference type="Proteomes" id="UP000321234"/>
    </source>
</evidence>
<proteinExistence type="predicted"/>
<dbReference type="InterPro" id="IPR041698">
    <property type="entry name" value="Methyltransf_25"/>
</dbReference>